<dbReference type="RefSeq" id="WP_000963211.1">
    <property type="nucleotide sequence ID" value="NZ_AP026382.1"/>
</dbReference>
<protein>
    <submittedName>
        <fullName evidence="1">Transposase</fullName>
    </submittedName>
</protein>
<proteinExistence type="predicted"/>
<dbReference type="AlphaFoldDB" id="A0AAD1KY17"/>
<dbReference type="Gene3D" id="3.30.420.10">
    <property type="entry name" value="Ribonuclease H-like superfamily/Ribonuclease H"/>
    <property type="match status" value="1"/>
</dbReference>
<gene>
    <name evidence="1" type="ORF">KAM621c_02380</name>
</gene>
<accession>A0AAD1KY17</accession>
<reference evidence="1" key="1">
    <citation type="submission" date="2022-07" db="EMBL/GenBank/DDBJ databases">
        <title>Complete genome sequence of carbapenem-resistant Citrobacter spp. in Japan.</title>
        <authorList>
            <person name="Maehana S."/>
            <person name="Suzuki M."/>
            <person name="Kitasato H."/>
        </authorList>
    </citation>
    <scope>NUCLEOTIDE SEQUENCE</scope>
    <source>
        <strain evidence="1">KAM621</strain>
    </source>
</reference>
<evidence type="ECO:0000313" key="2">
    <source>
        <dbReference type="Proteomes" id="UP001058317"/>
    </source>
</evidence>
<dbReference type="Proteomes" id="UP001058317">
    <property type="component" value="Chromosome"/>
</dbReference>
<sequence>MAIDINSVWDLNDVEGLKDGPYRIIDIIPHLDCIILFPLTNNHRLRRPTAILLSSFENYMASGSVMLIDFQIPSFLLLAEENLPSSFKEKRDANFSLISDLVSERDFLFTYATSKRMTSLVQYAQEKGTDRKKLSRLLNAFWQYGQTKNALLPAYSNSGGAGKTRKAKKGTLGAPKISRTLSIQRADKYMLTVIDKQNIRKSLMANYLRVNGKSLAESYKEYLRKYHEDELKMASISNRAPSVPSLRQFSYWKERLFSDDIVIRKRSTERDYLLNKRSVLGYAAQDDLVPGSCFEIDATVADVHIVSSFGEQYILGRPTIYSIVDRATLMVVGLHVSLYYASWRAARQALVNCFSPKSEYCAQYGISIDESEWPCAHVPRRFICDNGEMIGLKPQEKVVPFTELSFAPSYRPDYKSFVERRFKILNDSLIHQLQGSTKGGRVVRGDRDPRKDSKHTLYEVTSMLIDAALEHNRTIQKSLAFTRPLLIEKSLSPTPLNTWKIYISQHRHSLSRVAPDEVIARLLPPEQVSMTRSGIKYKEMFYSCAQIEDESLAAIARVHGRWKMDARVDDNTVNHIYVRLDEKQPFTKCHLSSRNVMLKDIPVSEAEFIQDWLGSHLEKMPVTVESIDMKKRHVQFEKQAKKRTNTHSVPYREKIKNIRENRLEELRRTTHSFPEHGEDNTAEIKLEAKVVAMLPRRNRKPGK</sequence>
<dbReference type="InterPro" id="IPR036397">
    <property type="entry name" value="RNaseH_sf"/>
</dbReference>
<dbReference type="GO" id="GO:0003676">
    <property type="term" value="F:nucleic acid binding"/>
    <property type="evidence" value="ECO:0007669"/>
    <property type="project" value="InterPro"/>
</dbReference>
<dbReference type="EMBL" id="AP026382">
    <property type="protein sequence ID" value="BDN95133.1"/>
    <property type="molecule type" value="Genomic_DNA"/>
</dbReference>
<organism evidence="1 2">
    <name type="scientific">Citrobacter braakii</name>
    <dbReference type="NCBI Taxonomy" id="57706"/>
    <lineage>
        <taxon>Bacteria</taxon>
        <taxon>Pseudomonadati</taxon>
        <taxon>Pseudomonadota</taxon>
        <taxon>Gammaproteobacteria</taxon>
        <taxon>Enterobacterales</taxon>
        <taxon>Enterobacteriaceae</taxon>
        <taxon>Citrobacter</taxon>
        <taxon>Citrobacter freundii complex</taxon>
    </lineage>
</organism>
<evidence type="ECO:0000313" key="1">
    <source>
        <dbReference type="EMBL" id="BDN95133.1"/>
    </source>
</evidence>
<name>A0AAD1KY17_CITBR</name>